<proteinExistence type="predicted"/>
<feature type="transmembrane region" description="Helical" evidence="1">
    <location>
        <begin position="28"/>
        <end position="51"/>
    </location>
</feature>
<reference evidence="2" key="1">
    <citation type="submission" date="2021-02" db="EMBL/GenBank/DDBJ databases">
        <authorList>
            <person name="Nowell W R."/>
        </authorList>
    </citation>
    <scope>NUCLEOTIDE SEQUENCE</scope>
</reference>
<comment type="caution">
    <text evidence="2">The sequence shown here is derived from an EMBL/GenBank/DDBJ whole genome shotgun (WGS) entry which is preliminary data.</text>
</comment>
<feature type="non-terminal residue" evidence="2">
    <location>
        <position position="124"/>
    </location>
</feature>
<keyword evidence="1" id="KW-0812">Transmembrane</keyword>
<accession>A0A819VQT7</accession>
<evidence type="ECO:0000313" key="2">
    <source>
        <dbReference type="EMBL" id="CAF4111555.1"/>
    </source>
</evidence>
<protein>
    <submittedName>
        <fullName evidence="2">Uncharacterized protein</fullName>
    </submittedName>
</protein>
<evidence type="ECO:0000313" key="3">
    <source>
        <dbReference type="Proteomes" id="UP000663844"/>
    </source>
</evidence>
<name>A0A819VQT7_9BILA</name>
<keyword evidence="1" id="KW-1133">Transmembrane helix</keyword>
<dbReference type="EMBL" id="CAJOAZ010005749">
    <property type="protein sequence ID" value="CAF4111555.1"/>
    <property type="molecule type" value="Genomic_DNA"/>
</dbReference>
<evidence type="ECO:0000256" key="1">
    <source>
        <dbReference type="SAM" id="Phobius"/>
    </source>
</evidence>
<gene>
    <name evidence="2" type="ORF">OXD698_LOCUS35969</name>
</gene>
<feature type="transmembrane region" description="Helical" evidence="1">
    <location>
        <begin position="63"/>
        <end position="88"/>
    </location>
</feature>
<organism evidence="2 3">
    <name type="scientific">Adineta steineri</name>
    <dbReference type="NCBI Taxonomy" id="433720"/>
    <lineage>
        <taxon>Eukaryota</taxon>
        <taxon>Metazoa</taxon>
        <taxon>Spiralia</taxon>
        <taxon>Gnathifera</taxon>
        <taxon>Rotifera</taxon>
        <taxon>Eurotatoria</taxon>
        <taxon>Bdelloidea</taxon>
        <taxon>Adinetida</taxon>
        <taxon>Adinetidae</taxon>
        <taxon>Adineta</taxon>
    </lineage>
</organism>
<feature type="transmembrane region" description="Helical" evidence="1">
    <location>
        <begin position="100"/>
        <end position="122"/>
    </location>
</feature>
<dbReference type="Proteomes" id="UP000663844">
    <property type="component" value="Unassembled WGS sequence"/>
</dbReference>
<keyword evidence="1" id="KW-0472">Membrane</keyword>
<sequence length="124" mass="14304">MPPSTTNSSITAIELSKPDIAISYLGRFWLFLIQTTLSIMCCLFLLFHLLSHRTLRHALHNHVIIVLLFMCLIWVMTVAPATMHVYLFNIVWSQTPTFCMIWKFLDSCIYASIAKLVAWASIER</sequence>
<dbReference type="AlphaFoldDB" id="A0A819VQT7"/>
<dbReference type="Gene3D" id="1.20.1070.10">
    <property type="entry name" value="Rhodopsin 7-helix transmembrane proteins"/>
    <property type="match status" value="1"/>
</dbReference>